<dbReference type="Proteomes" id="UP001500618">
    <property type="component" value="Unassembled WGS sequence"/>
</dbReference>
<reference evidence="1 2" key="1">
    <citation type="journal article" date="2019" name="Int. J. Syst. Evol. Microbiol.">
        <title>The Global Catalogue of Microorganisms (GCM) 10K type strain sequencing project: providing services to taxonomists for standard genome sequencing and annotation.</title>
        <authorList>
            <consortium name="The Broad Institute Genomics Platform"/>
            <consortium name="The Broad Institute Genome Sequencing Center for Infectious Disease"/>
            <person name="Wu L."/>
            <person name="Ma J."/>
        </authorList>
    </citation>
    <scope>NUCLEOTIDE SEQUENCE [LARGE SCALE GENOMIC DNA]</scope>
    <source>
        <strain evidence="1 2">JCM 14718</strain>
    </source>
</reference>
<gene>
    <name evidence="1" type="ORF">GCM10009765_58630</name>
</gene>
<name>A0ABN2IB12_9ACTN</name>
<proteinExistence type="predicted"/>
<protein>
    <submittedName>
        <fullName evidence="1">Uncharacterized protein</fullName>
    </submittedName>
</protein>
<accession>A0ABN2IB12</accession>
<sequence>MAAAVTVRVYRLAGDKLREIGPAEIGRLGRGAVLVVDGEPDYDTTNWGAFAPAIGLAVLHGAEVRRRVRK</sequence>
<comment type="caution">
    <text evidence="1">The sequence shown here is derived from an EMBL/GenBank/DDBJ whole genome shotgun (WGS) entry which is preliminary data.</text>
</comment>
<evidence type="ECO:0000313" key="2">
    <source>
        <dbReference type="Proteomes" id="UP001500618"/>
    </source>
</evidence>
<organism evidence="1 2">
    <name type="scientific">Fodinicola feengrottensis</name>
    <dbReference type="NCBI Taxonomy" id="435914"/>
    <lineage>
        <taxon>Bacteria</taxon>
        <taxon>Bacillati</taxon>
        <taxon>Actinomycetota</taxon>
        <taxon>Actinomycetes</taxon>
        <taxon>Mycobacteriales</taxon>
        <taxon>Fodinicola</taxon>
    </lineage>
</organism>
<dbReference type="EMBL" id="BAAANY010000023">
    <property type="protein sequence ID" value="GAA1701333.1"/>
    <property type="molecule type" value="Genomic_DNA"/>
</dbReference>
<evidence type="ECO:0000313" key="1">
    <source>
        <dbReference type="EMBL" id="GAA1701333.1"/>
    </source>
</evidence>
<keyword evidence="2" id="KW-1185">Reference proteome</keyword>